<feature type="region of interest" description="Disordered" evidence="2">
    <location>
        <begin position="439"/>
        <end position="477"/>
    </location>
</feature>
<name>T1FJ74_HELRO</name>
<keyword evidence="6" id="KW-1185">Reference proteome</keyword>
<sequence>MEECGFNLLCIDIRERASELLSLNQRCNSPYRDFIPGHNWLAGFLRRHPGLEIKRASNRIVPPSSSKLKILLKRFFEVSLNAYRKVWGDDRPSRIFTMAIAQLQSIPKVKIIITASADGTILQPYVIGPFSKSIINQMQQIYPGANFVVDSSDVLSKDKLLSWFRDYFVEKFKATSLHKPQVLFLNQPISESMIVGIEYNLEMGKLRPAKAHEALKRSISIRLVEMSAHFNVHLVGMPTNLTGVLQPLNMSFINQLDDLARKQSKWVKEHAAGANEVVGQDDCTLSCNLNAVQIAQVLKRVFDRNTALSDEVRQNFHNCGLYPLSSRAISAEKLNSLSMSTNGLLDDSCGNYNDHFGEITDNSPSKFGSGYKNGACIGTRSGSVYITEDNRQLNLGQDRREEDHGLHLLSELSTAVRTTPTTPPVAKCYVTSQLHPISRHPSVNRGKVNEKRCSEGENNSVNYSNIPKQSQRTKRLAAGASEKLMKRILKRDANDEDDNDYETEDGCEDGPAEEDADDGYSLNNHPVDRKRRKKDNNVYHSNYDTVDNGMCDNDNSMSEDESEADEEEEEEEGCSRTRPVDDKYLLRRLNALTLAEVEMISNYNEDFHTNDHHHNHFDSTYNYASHKQQSHHSRHFVAAGTRSKHHSHRLKENTTISGGLHISAGNEAEIISQAVESILPSVHYEINNDNNGNIIYDDNIIYQTNGDSGSNFIKIDGKLFENLNPLSNVKMPPLLTTLSKTPKLKYSLKKPLNQHKQQQICIHKNEENNILSEEIPIQIHNIICTDADGFSQASTATIYYNENENPATIITQPNEFYAKTMQGQDDGANNLAFPVKSESTSSNGQTNLDLVHVAVDERLLSDVIRNVNVEMSEVSMLDHCTKNENRICDLNNDINNAKDDCVDDSTNSAEKEDSTSTFKNSPVTSTTTSTLSTLTTSTPASVVMLTSSSHSVTVLQSCSPTIQTPSTILSPFSHSPASHSTSPSSLISTMSQLTPTANNTKATTKNTTESSATVLVQLGDETYDLNTKVRMMKSIKIGGQQVEIIRVVSLKEALHDSNINDPDLVDYSLQLLD</sequence>
<reference evidence="6" key="1">
    <citation type="submission" date="2012-12" db="EMBL/GenBank/DDBJ databases">
        <authorList>
            <person name="Hellsten U."/>
            <person name="Grimwood J."/>
            <person name="Chapman J.A."/>
            <person name="Shapiro H."/>
            <person name="Aerts A."/>
            <person name="Otillar R.P."/>
            <person name="Terry A.Y."/>
            <person name="Boore J.L."/>
            <person name="Simakov O."/>
            <person name="Marletaz F."/>
            <person name="Cho S.-J."/>
            <person name="Edsinger-Gonzales E."/>
            <person name="Havlak P."/>
            <person name="Kuo D.-H."/>
            <person name="Larsson T."/>
            <person name="Lv J."/>
            <person name="Arendt D."/>
            <person name="Savage R."/>
            <person name="Osoegawa K."/>
            <person name="de Jong P."/>
            <person name="Lindberg D.R."/>
            <person name="Seaver E.C."/>
            <person name="Weisblat D.A."/>
            <person name="Putnam N.H."/>
            <person name="Grigoriev I.V."/>
            <person name="Rokhsar D.S."/>
        </authorList>
    </citation>
    <scope>NUCLEOTIDE SEQUENCE</scope>
</reference>
<reference evidence="4 6" key="2">
    <citation type="journal article" date="2013" name="Nature">
        <title>Insights into bilaterian evolution from three spiralian genomes.</title>
        <authorList>
            <person name="Simakov O."/>
            <person name="Marletaz F."/>
            <person name="Cho S.J."/>
            <person name="Edsinger-Gonzales E."/>
            <person name="Havlak P."/>
            <person name="Hellsten U."/>
            <person name="Kuo D.H."/>
            <person name="Larsson T."/>
            <person name="Lv J."/>
            <person name="Arendt D."/>
            <person name="Savage R."/>
            <person name="Osoegawa K."/>
            <person name="de Jong P."/>
            <person name="Grimwood J."/>
            <person name="Chapman J.A."/>
            <person name="Shapiro H."/>
            <person name="Aerts A."/>
            <person name="Otillar R.P."/>
            <person name="Terry A.Y."/>
            <person name="Boore J.L."/>
            <person name="Grigoriev I.V."/>
            <person name="Lindberg D.R."/>
            <person name="Seaver E.C."/>
            <person name="Weisblat D.A."/>
            <person name="Putnam N.H."/>
            <person name="Rokhsar D.S."/>
        </authorList>
    </citation>
    <scope>NUCLEOTIDE SEQUENCE</scope>
</reference>
<feature type="compositionally biased region" description="Low complexity" evidence="2">
    <location>
        <begin position="924"/>
        <end position="933"/>
    </location>
</feature>
<dbReference type="Pfam" id="PF03221">
    <property type="entry name" value="HTH_Tnp_Tc5"/>
    <property type="match status" value="1"/>
</dbReference>
<evidence type="ECO:0000313" key="5">
    <source>
        <dbReference type="EnsemblMetazoa" id="HelroP183146"/>
    </source>
</evidence>
<feature type="domain" description="HTH CENPB-type" evidence="3">
    <location>
        <begin position="13"/>
        <end position="53"/>
    </location>
</feature>
<evidence type="ECO:0000256" key="2">
    <source>
        <dbReference type="SAM" id="MobiDB-lite"/>
    </source>
</evidence>
<dbReference type="CTD" id="20208873"/>
<feature type="compositionally biased region" description="Acidic residues" evidence="2">
    <location>
        <begin position="557"/>
        <end position="572"/>
    </location>
</feature>
<dbReference type="GeneID" id="20208873"/>
<evidence type="ECO:0000259" key="3">
    <source>
        <dbReference type="Pfam" id="PF03221"/>
    </source>
</evidence>
<dbReference type="KEGG" id="hro:HELRODRAFT_183146"/>
<feature type="compositionally biased region" description="Acidic residues" evidence="2">
    <location>
        <begin position="494"/>
        <end position="518"/>
    </location>
</feature>
<evidence type="ECO:0000256" key="1">
    <source>
        <dbReference type="ARBA" id="ARBA00023125"/>
    </source>
</evidence>
<dbReference type="AlphaFoldDB" id="T1FJ74"/>
<organism evidence="5 6">
    <name type="scientific">Helobdella robusta</name>
    <name type="common">Californian leech</name>
    <dbReference type="NCBI Taxonomy" id="6412"/>
    <lineage>
        <taxon>Eukaryota</taxon>
        <taxon>Metazoa</taxon>
        <taxon>Spiralia</taxon>
        <taxon>Lophotrochozoa</taxon>
        <taxon>Annelida</taxon>
        <taxon>Clitellata</taxon>
        <taxon>Hirudinea</taxon>
        <taxon>Rhynchobdellida</taxon>
        <taxon>Glossiphoniidae</taxon>
        <taxon>Helobdella</taxon>
    </lineage>
</organism>
<dbReference type="Proteomes" id="UP000015101">
    <property type="component" value="Unassembled WGS sequence"/>
</dbReference>
<dbReference type="HOGENOM" id="CLU_287342_0_0_1"/>
<accession>T1FJ74</accession>
<dbReference type="GO" id="GO:0003677">
    <property type="term" value="F:DNA binding"/>
    <property type="evidence" value="ECO:0007669"/>
    <property type="project" value="UniProtKB-KW"/>
</dbReference>
<proteinExistence type="predicted"/>
<evidence type="ECO:0000313" key="6">
    <source>
        <dbReference type="Proteomes" id="UP000015101"/>
    </source>
</evidence>
<feature type="region of interest" description="Disordered" evidence="2">
    <location>
        <begin position="902"/>
        <end position="933"/>
    </location>
</feature>
<evidence type="ECO:0000313" key="4">
    <source>
        <dbReference type="EMBL" id="ESO11452.1"/>
    </source>
</evidence>
<dbReference type="RefSeq" id="XP_009010433.1">
    <property type="nucleotide sequence ID" value="XM_009012185.1"/>
</dbReference>
<dbReference type="InterPro" id="IPR006600">
    <property type="entry name" value="HTH_CenpB_DNA-bd_dom"/>
</dbReference>
<feature type="region of interest" description="Disordered" evidence="2">
    <location>
        <begin position="489"/>
        <end position="577"/>
    </location>
</feature>
<dbReference type="EMBL" id="KB095813">
    <property type="protein sequence ID" value="ESO11452.1"/>
    <property type="molecule type" value="Genomic_DNA"/>
</dbReference>
<reference evidence="5" key="3">
    <citation type="submission" date="2015-06" db="UniProtKB">
        <authorList>
            <consortium name="EnsemblMetazoa"/>
        </authorList>
    </citation>
    <scope>IDENTIFICATION</scope>
</reference>
<protein>
    <recommendedName>
        <fullName evidence="3">HTH CENPB-type domain-containing protein</fullName>
    </recommendedName>
</protein>
<dbReference type="EMBL" id="AMQM01008609">
    <property type="status" value="NOT_ANNOTATED_CDS"/>
    <property type="molecule type" value="Genomic_DNA"/>
</dbReference>
<dbReference type="InParanoid" id="T1FJ74"/>
<keyword evidence="1" id="KW-0238">DNA-binding</keyword>
<dbReference type="OrthoDB" id="6146321at2759"/>
<dbReference type="EnsemblMetazoa" id="HelroT183146">
    <property type="protein sequence ID" value="HelroP183146"/>
    <property type="gene ID" value="HelroG183146"/>
</dbReference>
<feature type="compositionally biased region" description="Polar residues" evidence="2">
    <location>
        <begin position="456"/>
        <end position="470"/>
    </location>
</feature>
<gene>
    <name evidence="5" type="primary">20208873</name>
    <name evidence="4" type="ORF">HELRODRAFT_183146</name>
</gene>